<organism evidence="2 3">
    <name type="scientific">Sediminicoccus rosea</name>
    <dbReference type="NCBI Taxonomy" id="1225128"/>
    <lineage>
        <taxon>Bacteria</taxon>
        <taxon>Pseudomonadati</taxon>
        <taxon>Pseudomonadota</taxon>
        <taxon>Alphaproteobacteria</taxon>
        <taxon>Acetobacterales</taxon>
        <taxon>Roseomonadaceae</taxon>
        <taxon>Sediminicoccus</taxon>
    </lineage>
</organism>
<evidence type="ECO:0000313" key="3">
    <source>
        <dbReference type="Proteomes" id="UP001305521"/>
    </source>
</evidence>
<dbReference type="Gene3D" id="1.20.1290.10">
    <property type="entry name" value="AhpD-like"/>
    <property type="match status" value="1"/>
</dbReference>
<dbReference type="Proteomes" id="UP001305521">
    <property type="component" value="Chromosome"/>
</dbReference>
<dbReference type="EMBL" id="CP137852">
    <property type="protein sequence ID" value="WPB85211.1"/>
    <property type="molecule type" value="Genomic_DNA"/>
</dbReference>
<dbReference type="PANTHER" id="PTHR35446">
    <property type="entry name" value="SI:CH211-175M2.5"/>
    <property type="match status" value="1"/>
</dbReference>
<dbReference type="Pfam" id="PF02627">
    <property type="entry name" value="CMD"/>
    <property type="match status" value="1"/>
</dbReference>
<dbReference type="SUPFAM" id="SSF69118">
    <property type="entry name" value="AhpD-like"/>
    <property type="match status" value="1"/>
</dbReference>
<reference evidence="2 3" key="1">
    <citation type="submission" date="2023-11" db="EMBL/GenBank/DDBJ databases">
        <title>Arctic aerobic anoxygenic photoheterotroph Sediminicoccus rosea KRV36 adapts its photosynthesis to long days of polar summer.</title>
        <authorList>
            <person name="Tomasch J."/>
            <person name="Kopejtka K."/>
            <person name="Bily T."/>
            <person name="Gardiner A.T."/>
            <person name="Gardian Z."/>
            <person name="Shivaramu S."/>
            <person name="Koblizek M."/>
            <person name="Engelhardt F."/>
            <person name="Kaftan D."/>
        </authorList>
    </citation>
    <scope>NUCLEOTIDE SEQUENCE [LARGE SCALE GENOMIC DNA]</scope>
    <source>
        <strain evidence="2 3">R-30</strain>
    </source>
</reference>
<name>A0ABZ0PID5_9PROT</name>
<evidence type="ECO:0000313" key="2">
    <source>
        <dbReference type="EMBL" id="WPB85211.1"/>
    </source>
</evidence>
<dbReference type="InterPro" id="IPR029032">
    <property type="entry name" value="AhpD-like"/>
</dbReference>
<dbReference type="InterPro" id="IPR003779">
    <property type="entry name" value="CMD-like"/>
</dbReference>
<dbReference type="RefSeq" id="WP_318649177.1">
    <property type="nucleotide sequence ID" value="NZ_CP137852.1"/>
</dbReference>
<sequence>MSRLIEYEDAPPEVRAVFDDIKATRGVPDVNNFWKALAVHPPTLARTWDNLKQVMAPGALDPLVKEMVYLAVSATAGCNYCVASHTAAARAKGMDDAMHGELLAVIAMAAETNRLAEALRVPVDPQFQ</sequence>
<protein>
    <submittedName>
        <fullName evidence="2">Carboxymuconolactone decarboxylase family protein</fullName>
    </submittedName>
</protein>
<keyword evidence="3" id="KW-1185">Reference proteome</keyword>
<dbReference type="InterPro" id="IPR004675">
    <property type="entry name" value="AhpD_core"/>
</dbReference>
<proteinExistence type="predicted"/>
<feature type="domain" description="Carboxymuconolactone decarboxylase-like" evidence="1">
    <location>
        <begin position="42"/>
        <end position="121"/>
    </location>
</feature>
<gene>
    <name evidence="2" type="ORF">R9Z33_24370</name>
</gene>
<accession>A0ABZ0PID5</accession>
<dbReference type="PANTHER" id="PTHR35446:SF2">
    <property type="entry name" value="CARBOXYMUCONOLACTONE DECARBOXYLASE-LIKE DOMAIN-CONTAINING PROTEIN"/>
    <property type="match status" value="1"/>
</dbReference>
<dbReference type="NCBIfam" id="TIGR00778">
    <property type="entry name" value="ahpD_dom"/>
    <property type="match status" value="1"/>
</dbReference>
<evidence type="ECO:0000259" key="1">
    <source>
        <dbReference type="Pfam" id="PF02627"/>
    </source>
</evidence>